<keyword evidence="2" id="KW-1133">Transmembrane helix</keyword>
<gene>
    <name evidence="5" type="ORF">H9791_01975</name>
</gene>
<name>A0A9E2KFM4_9BACE</name>
<evidence type="ECO:0000313" key="5">
    <source>
        <dbReference type="EMBL" id="MBU3813266.1"/>
    </source>
</evidence>
<dbReference type="InterPro" id="IPR049893">
    <property type="entry name" value="Bvu_2165-like_IHF-HU-DNA_bdg"/>
</dbReference>
<evidence type="ECO:0000256" key="2">
    <source>
        <dbReference type="SAM" id="Phobius"/>
    </source>
</evidence>
<evidence type="ECO:0000256" key="1">
    <source>
        <dbReference type="SAM" id="MobiDB-lite"/>
    </source>
</evidence>
<reference evidence="5" key="1">
    <citation type="journal article" date="2021" name="PeerJ">
        <title>Extensive microbial diversity within the chicken gut microbiome revealed by metagenomics and culture.</title>
        <authorList>
            <person name="Gilroy R."/>
            <person name="Ravi A."/>
            <person name="Getino M."/>
            <person name="Pursley I."/>
            <person name="Horton D.L."/>
            <person name="Alikhan N.F."/>
            <person name="Baker D."/>
            <person name="Gharbi K."/>
            <person name="Hall N."/>
            <person name="Watson M."/>
            <person name="Adriaenssens E.M."/>
            <person name="Foster-Nyarko E."/>
            <person name="Jarju S."/>
            <person name="Secka A."/>
            <person name="Antonio M."/>
            <person name="Oren A."/>
            <person name="Chaudhuri R.R."/>
            <person name="La Ragione R."/>
            <person name="Hildebrand F."/>
            <person name="Pallen M.J."/>
        </authorList>
    </citation>
    <scope>NUCLEOTIDE SEQUENCE</scope>
    <source>
        <strain evidence="5">B3-3758</strain>
    </source>
</reference>
<dbReference type="Pfam" id="PF14848">
    <property type="entry name" value="HU-DNA_bdg"/>
    <property type="match status" value="1"/>
</dbReference>
<dbReference type="EMBL" id="JAHLFO010000019">
    <property type="protein sequence ID" value="MBU3813266.1"/>
    <property type="molecule type" value="Genomic_DNA"/>
</dbReference>
<feature type="region of interest" description="Disordered" evidence="1">
    <location>
        <begin position="265"/>
        <end position="293"/>
    </location>
</feature>
<comment type="caution">
    <text evidence="5">The sequence shown here is derived from an EMBL/GenBank/DDBJ whole genome shotgun (WGS) entry which is preliminary data.</text>
</comment>
<reference evidence="5" key="2">
    <citation type="submission" date="2021-04" db="EMBL/GenBank/DDBJ databases">
        <authorList>
            <person name="Gilroy R."/>
        </authorList>
    </citation>
    <scope>NUCLEOTIDE SEQUENCE</scope>
    <source>
        <strain evidence="5">B3-3758</strain>
    </source>
</reference>
<sequence length="293" mass="31360">MATKEPTQKAKLTMRAIENTLSTDVDKDYYLRPKLQKCLSLDDLAEEVAALSTRQEDPEDIARIGRQLMQRMMWFLSAGYSISLPIGYFRPTSQGVFMADELNTAPDRSRMKLGVSYSMSEDMRNVLDEAEVDVEIQKSISGPQLYGVVSGQDAQNPEAVTRGEGIPISAGQTCIIKGKSLKVGGSGDEIGVTLTRVDEGGSDTFFFPPSQLYPNTPSKVGFVLPASVPEGSVWSVKLCTQLSSNGSLLLKEPRTVEMDDTFVVGEVSTPSTGGGGTGTGGDDSDTGSDGSFG</sequence>
<feature type="compositionally biased region" description="Gly residues" evidence="1">
    <location>
        <begin position="272"/>
        <end position="281"/>
    </location>
</feature>
<dbReference type="Pfam" id="PF14734">
    <property type="entry name" value="DUF4469"/>
    <property type="match status" value="1"/>
</dbReference>
<accession>A0A9E2KFM4</accession>
<protein>
    <submittedName>
        <fullName evidence="5">DUF4469 domain-containing protein</fullName>
    </submittedName>
</protein>
<organism evidence="5 6">
    <name type="scientific">Candidatus Bacteroides intestinipullorum</name>
    <dbReference type="NCBI Taxonomy" id="2838471"/>
    <lineage>
        <taxon>Bacteria</taxon>
        <taxon>Pseudomonadati</taxon>
        <taxon>Bacteroidota</taxon>
        <taxon>Bacteroidia</taxon>
        <taxon>Bacteroidales</taxon>
        <taxon>Bacteroidaceae</taxon>
        <taxon>Bacteroides</taxon>
    </lineage>
</organism>
<feature type="domain" description="DUF4469" evidence="3">
    <location>
        <begin position="167"/>
        <end position="255"/>
    </location>
</feature>
<dbReference type="AlphaFoldDB" id="A0A9E2KFM4"/>
<feature type="transmembrane region" description="Helical" evidence="2">
    <location>
        <begin position="72"/>
        <end position="89"/>
    </location>
</feature>
<feature type="domain" description="Bvu-2165-like IHF-HU-like DNA-binding" evidence="4">
    <location>
        <begin position="17"/>
        <end position="134"/>
    </location>
</feature>
<dbReference type="CDD" id="cd12843">
    <property type="entry name" value="Bvu_2165_C_like"/>
    <property type="match status" value="1"/>
</dbReference>
<dbReference type="Gene3D" id="2.70.50.70">
    <property type="match status" value="1"/>
</dbReference>
<keyword evidence="2" id="KW-0472">Membrane</keyword>
<evidence type="ECO:0000313" key="6">
    <source>
        <dbReference type="Proteomes" id="UP000824236"/>
    </source>
</evidence>
<proteinExistence type="predicted"/>
<dbReference type="Proteomes" id="UP000824236">
    <property type="component" value="Unassembled WGS sequence"/>
</dbReference>
<keyword evidence="2" id="KW-0812">Transmembrane</keyword>
<evidence type="ECO:0000259" key="3">
    <source>
        <dbReference type="Pfam" id="PF14734"/>
    </source>
</evidence>
<dbReference type="InterPro" id="IPR027824">
    <property type="entry name" value="DUF4469"/>
</dbReference>
<evidence type="ECO:0000259" key="4">
    <source>
        <dbReference type="Pfam" id="PF14848"/>
    </source>
</evidence>